<evidence type="ECO:0000256" key="4">
    <source>
        <dbReference type="ARBA" id="ARBA00022723"/>
    </source>
</evidence>
<feature type="domain" description="Heme haloperoxidase family profile" evidence="9">
    <location>
        <begin position="27"/>
        <end position="221"/>
    </location>
</feature>
<dbReference type="PROSITE" id="PS51405">
    <property type="entry name" value="HEME_HALOPEROXIDASE"/>
    <property type="match status" value="1"/>
</dbReference>
<keyword evidence="4" id="KW-0479">Metal-binding</keyword>
<dbReference type="GO" id="GO:0004601">
    <property type="term" value="F:peroxidase activity"/>
    <property type="evidence" value="ECO:0007669"/>
    <property type="project" value="UniProtKB-KW"/>
</dbReference>
<name>A0A8H6W990_9AGAR</name>
<comment type="cofactor">
    <cofactor evidence="1">
        <name>heme b</name>
        <dbReference type="ChEBI" id="CHEBI:60344"/>
    </cofactor>
</comment>
<accession>A0A8H6W990</accession>
<dbReference type="PANTHER" id="PTHR33577">
    <property type="entry name" value="STERIGMATOCYSTIN BIOSYNTHESIS PEROXIDASE STCC-RELATED"/>
    <property type="match status" value="1"/>
</dbReference>
<dbReference type="GO" id="GO:0046872">
    <property type="term" value="F:metal ion binding"/>
    <property type="evidence" value="ECO:0007669"/>
    <property type="project" value="UniProtKB-KW"/>
</dbReference>
<protein>
    <recommendedName>
        <fullName evidence="9">Heme haloperoxidase family profile domain-containing protein</fullName>
    </recommendedName>
</protein>
<comment type="similarity">
    <text evidence="7">Belongs to the chloroperoxidase family.</text>
</comment>
<evidence type="ECO:0000259" key="9">
    <source>
        <dbReference type="PROSITE" id="PS51405"/>
    </source>
</evidence>
<evidence type="ECO:0000256" key="6">
    <source>
        <dbReference type="ARBA" id="ARBA00023004"/>
    </source>
</evidence>
<dbReference type="GeneID" id="59345446"/>
<dbReference type="InterPro" id="IPR036851">
    <property type="entry name" value="Chloroperoxidase-like_sf"/>
</dbReference>
<evidence type="ECO:0000256" key="5">
    <source>
        <dbReference type="ARBA" id="ARBA00023002"/>
    </source>
</evidence>
<evidence type="ECO:0000313" key="10">
    <source>
        <dbReference type="EMBL" id="KAF7303879.1"/>
    </source>
</evidence>
<sequence length="249" mass="27470">MYFQRLIFLCTFVKLVHGAAQNSHPADHHQWIAPTKSDVRSPCPGLNTLANHGYLPRNGKGITVPMILDAALPAKFSLLSGDAPTALDLDALALHNLVEHDASISRADFGLGDNLRFNETLFKTLANSNPGVNYYNASSAGLVMKERLDMSIKTNPNITNTPKEFAVRIRESAFYLSVMGNVSTGVAPKQFVQIFFREERLPIQEGWRRSKRLITAESMDDMSNVIAQAANWTATQSCEDLILGPNLVI</sequence>
<gene>
    <name evidence="10" type="ORF">MIND_00618000</name>
</gene>
<evidence type="ECO:0000313" key="11">
    <source>
        <dbReference type="Proteomes" id="UP000636479"/>
    </source>
</evidence>
<keyword evidence="5" id="KW-0560">Oxidoreductase</keyword>
<dbReference type="PANTHER" id="PTHR33577:SF9">
    <property type="entry name" value="PEROXIDASE STCC"/>
    <property type="match status" value="1"/>
</dbReference>
<dbReference type="EMBL" id="JACAZF010000005">
    <property type="protein sequence ID" value="KAF7303879.1"/>
    <property type="molecule type" value="Genomic_DNA"/>
</dbReference>
<evidence type="ECO:0000256" key="8">
    <source>
        <dbReference type="SAM" id="SignalP"/>
    </source>
</evidence>
<evidence type="ECO:0000256" key="3">
    <source>
        <dbReference type="ARBA" id="ARBA00022617"/>
    </source>
</evidence>
<evidence type="ECO:0000256" key="2">
    <source>
        <dbReference type="ARBA" id="ARBA00022559"/>
    </source>
</evidence>
<dbReference type="Proteomes" id="UP000636479">
    <property type="component" value="Unassembled WGS sequence"/>
</dbReference>
<keyword evidence="6" id="KW-0408">Iron</keyword>
<evidence type="ECO:0000256" key="7">
    <source>
        <dbReference type="ARBA" id="ARBA00025795"/>
    </source>
</evidence>
<feature type="chain" id="PRO_5034915169" description="Heme haloperoxidase family profile domain-containing protein" evidence="8">
    <location>
        <begin position="19"/>
        <end position="249"/>
    </location>
</feature>
<dbReference type="RefSeq" id="XP_037220851.1">
    <property type="nucleotide sequence ID" value="XM_037362930.1"/>
</dbReference>
<keyword evidence="3" id="KW-0349">Heme</keyword>
<evidence type="ECO:0000256" key="1">
    <source>
        <dbReference type="ARBA" id="ARBA00001970"/>
    </source>
</evidence>
<dbReference type="Pfam" id="PF01328">
    <property type="entry name" value="Peroxidase_2"/>
    <property type="match status" value="1"/>
</dbReference>
<organism evidence="10 11">
    <name type="scientific">Mycena indigotica</name>
    <dbReference type="NCBI Taxonomy" id="2126181"/>
    <lineage>
        <taxon>Eukaryota</taxon>
        <taxon>Fungi</taxon>
        <taxon>Dikarya</taxon>
        <taxon>Basidiomycota</taxon>
        <taxon>Agaricomycotina</taxon>
        <taxon>Agaricomycetes</taxon>
        <taxon>Agaricomycetidae</taxon>
        <taxon>Agaricales</taxon>
        <taxon>Marasmiineae</taxon>
        <taxon>Mycenaceae</taxon>
        <taxon>Mycena</taxon>
    </lineage>
</organism>
<dbReference type="AlphaFoldDB" id="A0A8H6W990"/>
<dbReference type="Gene3D" id="1.10.489.10">
    <property type="entry name" value="Chloroperoxidase-like"/>
    <property type="match status" value="1"/>
</dbReference>
<keyword evidence="8" id="KW-0732">Signal</keyword>
<feature type="signal peptide" evidence="8">
    <location>
        <begin position="1"/>
        <end position="18"/>
    </location>
</feature>
<dbReference type="OrthoDB" id="407298at2759"/>
<dbReference type="InterPro" id="IPR000028">
    <property type="entry name" value="Chloroperoxidase"/>
</dbReference>
<keyword evidence="2" id="KW-0575">Peroxidase</keyword>
<keyword evidence="11" id="KW-1185">Reference proteome</keyword>
<comment type="caution">
    <text evidence="10">The sequence shown here is derived from an EMBL/GenBank/DDBJ whole genome shotgun (WGS) entry which is preliminary data.</text>
</comment>
<reference evidence="10" key="1">
    <citation type="submission" date="2020-05" db="EMBL/GenBank/DDBJ databases">
        <title>Mycena genomes resolve the evolution of fungal bioluminescence.</title>
        <authorList>
            <person name="Tsai I.J."/>
        </authorList>
    </citation>
    <scope>NUCLEOTIDE SEQUENCE</scope>
    <source>
        <strain evidence="10">171206Taipei</strain>
    </source>
</reference>
<dbReference type="SUPFAM" id="SSF47571">
    <property type="entry name" value="Cloroperoxidase"/>
    <property type="match status" value="1"/>
</dbReference>
<proteinExistence type="inferred from homology"/>